<keyword evidence="1" id="KW-0732">Signal</keyword>
<dbReference type="OrthoDB" id="3257981at2759"/>
<dbReference type="Pfam" id="PF03659">
    <property type="entry name" value="Glyco_hydro_71"/>
    <property type="match status" value="1"/>
</dbReference>
<dbReference type="Gene3D" id="3.20.20.80">
    <property type="entry name" value="Glycosidases"/>
    <property type="match status" value="1"/>
</dbReference>
<sequence>MLFVLSAAVGLLAGLGSCRVVPRQAVTKPVTAHYMIGDIQDAHVRQDILDAKAFGLDGFAMNYDQFAEWSNRTVESLFKHADEIGGFKLFFSFDHAAGHLSGDPLQYADYFKSYSSRPSYFHFKDPAASIGKPLLSTFGGETVPDSQWASFKHTVGDVLLVPGFHEATPSPTFFSNRASLDGVFNWNSWPFPSAGRAPVSTAQDTLFHSATLQTRRIFMMGLSPVQFKHLSASQNWYRRGEDNLEHRIAQILALQPDIVQLQSWNDAGEGHYMGNLWTEALFLKKTRDLTDGYDHRGYWEALTPFIRAWKRGDTQTAGMVPLEGRRVQGVFWHHTLTVDGTCESDDVQTSESVVALAEDAVSGIVLVPQDVTNLVSVVNVGGKELGKTALVPGFNKFKYTGMGTGKVQLEVWEGSTMVAGGYGAIEVVRRAELCNHQFQVVGFAG</sequence>
<keyword evidence="3" id="KW-1185">Reference proteome</keyword>
<feature type="chain" id="PRO_5031238578" description="Glycoside hydrolase family 71 protein" evidence="1">
    <location>
        <begin position="19"/>
        <end position="445"/>
    </location>
</feature>
<dbReference type="EMBL" id="CP069026">
    <property type="protein sequence ID" value="QRC94482.1"/>
    <property type="molecule type" value="Genomic_DNA"/>
</dbReference>
<dbReference type="VEuPathDB" id="FungiDB:JI435_077160"/>
<organism evidence="2 3">
    <name type="scientific">Phaeosphaeria nodorum (strain SN15 / ATCC MYA-4574 / FGSC 10173)</name>
    <name type="common">Glume blotch fungus</name>
    <name type="synonym">Parastagonospora nodorum</name>
    <dbReference type="NCBI Taxonomy" id="321614"/>
    <lineage>
        <taxon>Eukaryota</taxon>
        <taxon>Fungi</taxon>
        <taxon>Dikarya</taxon>
        <taxon>Ascomycota</taxon>
        <taxon>Pezizomycotina</taxon>
        <taxon>Dothideomycetes</taxon>
        <taxon>Pleosporomycetidae</taxon>
        <taxon>Pleosporales</taxon>
        <taxon>Pleosporineae</taxon>
        <taxon>Phaeosphaeriaceae</taxon>
        <taxon>Parastagonospora</taxon>
    </lineage>
</organism>
<evidence type="ECO:0000313" key="2">
    <source>
        <dbReference type="EMBL" id="QRC94482.1"/>
    </source>
</evidence>
<reference evidence="3" key="1">
    <citation type="journal article" date="2021" name="BMC Genomics">
        <title>Chromosome-level genome assembly and manually-curated proteome of model necrotroph Parastagonospora nodorum Sn15 reveals a genome-wide trove of candidate effector homologs, and redundancy of virulence-related functions within an accessory chromosome.</title>
        <authorList>
            <person name="Bertazzoni S."/>
            <person name="Jones D.A.B."/>
            <person name="Phan H.T."/>
            <person name="Tan K.-C."/>
            <person name="Hane J.K."/>
        </authorList>
    </citation>
    <scope>NUCLEOTIDE SEQUENCE [LARGE SCALE GENOMIC DNA]</scope>
    <source>
        <strain evidence="3">SN15 / ATCC MYA-4574 / FGSC 10173)</strain>
    </source>
</reference>
<accession>A0A7U2I054</accession>
<dbReference type="AlphaFoldDB" id="A0A7U2I054"/>
<evidence type="ECO:0000313" key="3">
    <source>
        <dbReference type="Proteomes" id="UP000663193"/>
    </source>
</evidence>
<dbReference type="GO" id="GO:0051118">
    <property type="term" value="F:glucan endo-1,3-alpha-glucosidase activity"/>
    <property type="evidence" value="ECO:0007669"/>
    <property type="project" value="InterPro"/>
</dbReference>
<dbReference type="Proteomes" id="UP000663193">
    <property type="component" value="Chromosome 4"/>
</dbReference>
<protein>
    <recommendedName>
        <fullName evidence="4">Glycoside hydrolase family 71 protein</fullName>
    </recommendedName>
</protein>
<evidence type="ECO:0008006" key="4">
    <source>
        <dbReference type="Google" id="ProtNLM"/>
    </source>
</evidence>
<proteinExistence type="predicted"/>
<gene>
    <name evidence="2" type="ORF">JI435_077160</name>
</gene>
<dbReference type="InterPro" id="IPR005197">
    <property type="entry name" value="Glyco_hydro_71"/>
</dbReference>
<name>A0A7U2I054_PHANO</name>
<evidence type="ECO:0000256" key="1">
    <source>
        <dbReference type="SAM" id="SignalP"/>
    </source>
</evidence>
<feature type="signal peptide" evidence="1">
    <location>
        <begin position="1"/>
        <end position="18"/>
    </location>
</feature>
<dbReference type="CDD" id="cd11577">
    <property type="entry name" value="GH71"/>
    <property type="match status" value="1"/>
</dbReference>